<protein>
    <submittedName>
        <fullName evidence="9">Respiratory nitrate reductase subunit gamma</fullName>
    </submittedName>
</protein>
<proteinExistence type="predicted"/>
<feature type="transmembrane region" description="Helical" evidence="7">
    <location>
        <begin position="6"/>
        <end position="27"/>
    </location>
</feature>
<evidence type="ECO:0000256" key="1">
    <source>
        <dbReference type="ARBA" id="ARBA00004651"/>
    </source>
</evidence>
<keyword evidence="6 7" id="KW-0472">Membrane</keyword>
<feature type="domain" description="NarG-like" evidence="8">
    <location>
        <begin position="75"/>
        <end position="242"/>
    </location>
</feature>
<dbReference type="InterPro" id="IPR036197">
    <property type="entry name" value="NarG-like_sf"/>
</dbReference>
<dbReference type="Pfam" id="PF02665">
    <property type="entry name" value="Nitrate_red_gam"/>
    <property type="match status" value="1"/>
</dbReference>
<dbReference type="EMBL" id="JACRDE010000305">
    <property type="protein sequence ID" value="MBI5250112.1"/>
    <property type="molecule type" value="Genomic_DNA"/>
</dbReference>
<dbReference type="InterPro" id="IPR023234">
    <property type="entry name" value="NarG-like_domain"/>
</dbReference>
<name>A0A9D6V297_9BACT</name>
<feature type="transmembrane region" description="Helical" evidence="7">
    <location>
        <begin position="118"/>
        <end position="137"/>
    </location>
</feature>
<keyword evidence="2" id="KW-1003">Cell membrane</keyword>
<reference evidence="9" key="1">
    <citation type="submission" date="2020-07" db="EMBL/GenBank/DDBJ databases">
        <title>Huge and variable diversity of episymbiotic CPR bacteria and DPANN archaea in groundwater ecosystems.</title>
        <authorList>
            <person name="He C.Y."/>
            <person name="Keren R."/>
            <person name="Whittaker M."/>
            <person name="Farag I.F."/>
            <person name="Doudna J."/>
            <person name="Cate J.H.D."/>
            <person name="Banfield J.F."/>
        </authorList>
    </citation>
    <scope>NUCLEOTIDE SEQUENCE</scope>
    <source>
        <strain evidence="9">NC_groundwater_1664_Pr3_B-0.1um_52_9</strain>
    </source>
</reference>
<keyword evidence="5" id="KW-0560">Oxidoreductase</keyword>
<dbReference type="Gene3D" id="1.20.950.20">
    <property type="entry name" value="Transmembrane di-heme cytochromes, Chain C"/>
    <property type="match status" value="1"/>
</dbReference>
<organism evidence="9 10">
    <name type="scientific">Desulfomonile tiedjei</name>
    <dbReference type="NCBI Taxonomy" id="2358"/>
    <lineage>
        <taxon>Bacteria</taxon>
        <taxon>Pseudomonadati</taxon>
        <taxon>Thermodesulfobacteriota</taxon>
        <taxon>Desulfomonilia</taxon>
        <taxon>Desulfomonilales</taxon>
        <taxon>Desulfomonilaceae</taxon>
        <taxon>Desulfomonile</taxon>
    </lineage>
</organism>
<dbReference type="GO" id="GO:0005886">
    <property type="term" value="C:plasma membrane"/>
    <property type="evidence" value="ECO:0007669"/>
    <property type="project" value="UniProtKB-SubCell"/>
</dbReference>
<dbReference type="GO" id="GO:0016491">
    <property type="term" value="F:oxidoreductase activity"/>
    <property type="evidence" value="ECO:0007669"/>
    <property type="project" value="UniProtKB-KW"/>
</dbReference>
<feature type="transmembrane region" description="Helical" evidence="7">
    <location>
        <begin position="205"/>
        <end position="224"/>
    </location>
</feature>
<evidence type="ECO:0000256" key="2">
    <source>
        <dbReference type="ARBA" id="ARBA00022475"/>
    </source>
</evidence>
<evidence type="ECO:0000259" key="8">
    <source>
        <dbReference type="Pfam" id="PF02665"/>
    </source>
</evidence>
<evidence type="ECO:0000256" key="4">
    <source>
        <dbReference type="ARBA" id="ARBA00022989"/>
    </source>
</evidence>
<evidence type="ECO:0000256" key="6">
    <source>
        <dbReference type="ARBA" id="ARBA00023136"/>
    </source>
</evidence>
<comment type="subcellular location">
    <subcellularLocation>
        <location evidence="1">Cell membrane</location>
        <topology evidence="1">Multi-pass membrane protein</topology>
    </subcellularLocation>
</comment>
<evidence type="ECO:0000313" key="9">
    <source>
        <dbReference type="EMBL" id="MBI5250112.1"/>
    </source>
</evidence>
<accession>A0A9D6V297</accession>
<dbReference type="SUPFAM" id="SSF103501">
    <property type="entry name" value="Respiratory nitrate reductase 1 gamma chain"/>
    <property type="match status" value="1"/>
</dbReference>
<feature type="transmembrane region" description="Helical" evidence="7">
    <location>
        <begin position="78"/>
        <end position="98"/>
    </location>
</feature>
<dbReference type="AlphaFoldDB" id="A0A9D6V297"/>
<gene>
    <name evidence="9" type="ORF">HY912_11520</name>
</gene>
<evidence type="ECO:0000256" key="5">
    <source>
        <dbReference type="ARBA" id="ARBA00023002"/>
    </source>
</evidence>
<sequence>MADKFWYVVMVPMVYVSVAWCLFWIVARIAEVLRSPGLPRTLRIFPDGKSLHEPPSAPMAGAFWDAFTMPSVRKTKPLFWAFLIAFHIAFLLLILAHLDILPQVKIMPKDSEHMLGNGVVGVVITVSLFYFLVRRFRTPVREITVPGDYLILFLLLCVAVSGDIISWGNSWTDSGFVMTKKDFAGYLDSLVKFTFADPRQYLSGAHYSVIGTHVLLANLFLLYLPFSKIMHAFFAVPLNKLRRG</sequence>
<keyword evidence="3 7" id="KW-0812">Transmembrane</keyword>
<comment type="caution">
    <text evidence="9">The sequence shown here is derived from an EMBL/GenBank/DDBJ whole genome shotgun (WGS) entry which is preliminary data.</text>
</comment>
<evidence type="ECO:0000313" key="10">
    <source>
        <dbReference type="Proteomes" id="UP000807825"/>
    </source>
</evidence>
<keyword evidence="4 7" id="KW-1133">Transmembrane helix</keyword>
<dbReference type="Proteomes" id="UP000807825">
    <property type="component" value="Unassembled WGS sequence"/>
</dbReference>
<evidence type="ECO:0000256" key="3">
    <source>
        <dbReference type="ARBA" id="ARBA00022692"/>
    </source>
</evidence>
<evidence type="ECO:0000256" key="7">
    <source>
        <dbReference type="SAM" id="Phobius"/>
    </source>
</evidence>
<feature type="transmembrane region" description="Helical" evidence="7">
    <location>
        <begin position="149"/>
        <end position="168"/>
    </location>
</feature>